<dbReference type="EMBL" id="CP061800">
    <property type="protein sequence ID" value="QTA93463.1"/>
    <property type="molecule type" value="Genomic_DNA"/>
</dbReference>
<evidence type="ECO:0000313" key="2">
    <source>
        <dbReference type="Proteomes" id="UP000663722"/>
    </source>
</evidence>
<keyword evidence="2" id="KW-1185">Reference proteome</keyword>
<dbReference type="KEGG" id="dmm:dnm_095640"/>
<dbReference type="AlphaFoldDB" id="A0A975GVE0"/>
<protein>
    <submittedName>
        <fullName evidence="1">Uncharacterized protein</fullName>
    </submittedName>
</protein>
<accession>A0A975GVE0</accession>
<proteinExistence type="predicted"/>
<evidence type="ECO:0000313" key="1">
    <source>
        <dbReference type="EMBL" id="QTA93463.1"/>
    </source>
</evidence>
<reference evidence="1" key="1">
    <citation type="journal article" date="2021" name="Microb. Physiol.">
        <title>Proteogenomic Insights into the Physiology of Marine, Sulfate-Reducing, Filamentous Desulfonema limicola and Desulfonema magnum.</title>
        <authorList>
            <person name="Schnaars V."/>
            <person name="Wohlbrand L."/>
            <person name="Scheve S."/>
            <person name="Hinrichs C."/>
            <person name="Reinhardt R."/>
            <person name="Rabus R."/>
        </authorList>
    </citation>
    <scope>NUCLEOTIDE SEQUENCE</scope>
    <source>
        <strain evidence="1">4be13</strain>
    </source>
</reference>
<name>A0A975GVE0_9BACT</name>
<organism evidence="1 2">
    <name type="scientific">Desulfonema magnum</name>
    <dbReference type="NCBI Taxonomy" id="45655"/>
    <lineage>
        <taxon>Bacteria</taxon>
        <taxon>Pseudomonadati</taxon>
        <taxon>Thermodesulfobacteriota</taxon>
        <taxon>Desulfobacteria</taxon>
        <taxon>Desulfobacterales</taxon>
        <taxon>Desulfococcaceae</taxon>
        <taxon>Desulfonema</taxon>
    </lineage>
</organism>
<gene>
    <name evidence="1" type="ORF">dnm_095640</name>
</gene>
<sequence>MKAPHITVPDRIKQQIIGTGHMFLLISRTVIPVIPPYRLFTACCFVNFLGRKNMNISHNC</sequence>
<dbReference type="Proteomes" id="UP000663722">
    <property type="component" value="Chromosome"/>
</dbReference>